<accession>A0A9W6TD82</accession>
<protein>
    <submittedName>
        <fullName evidence="2">Unnamed protein product</fullName>
    </submittedName>
</protein>
<sequence length="280" mass="30017">MAIARARSSSHRDLRSAVTTERPALCWPSGRMNDADVTCNESKKRGLQMAHYDMLEGRPGSRFRDEDRAWPPHRARSDRNHEKPHSHDHHRHEDKDHNTNDDDGDDDDGDKDDENDDDGDDDSDKKDDSESHSSSASGNPESGITSSVLANFGGVNIGNTITIINFGAGSQASQSGSPDNWPTKALQNLSSPTVSKADRSAITAAAVQAFCDSNGCSTSKDVRGAVTGAGTANFSMMPLGGDENREASKEAAYKLPAVSGAVKLDLARWLLLATTLVLLG</sequence>
<dbReference type="OrthoDB" id="129111at2759"/>
<feature type="region of interest" description="Disordered" evidence="1">
    <location>
        <begin position="1"/>
        <end position="36"/>
    </location>
</feature>
<gene>
    <name evidence="2" type="ORF">Plil01_000112800</name>
</gene>
<organism evidence="2 3">
    <name type="scientific">Phytophthora lilii</name>
    <dbReference type="NCBI Taxonomy" id="2077276"/>
    <lineage>
        <taxon>Eukaryota</taxon>
        <taxon>Sar</taxon>
        <taxon>Stramenopiles</taxon>
        <taxon>Oomycota</taxon>
        <taxon>Peronosporomycetes</taxon>
        <taxon>Peronosporales</taxon>
        <taxon>Peronosporaceae</taxon>
        <taxon>Phytophthora</taxon>
    </lineage>
</organism>
<evidence type="ECO:0000256" key="1">
    <source>
        <dbReference type="SAM" id="MobiDB-lite"/>
    </source>
</evidence>
<keyword evidence="3" id="KW-1185">Reference proteome</keyword>
<name>A0A9W6TD82_9STRA</name>
<reference evidence="2" key="1">
    <citation type="submission" date="2023-04" db="EMBL/GenBank/DDBJ databases">
        <title>Phytophthora lilii NBRC 32176.</title>
        <authorList>
            <person name="Ichikawa N."/>
            <person name="Sato H."/>
            <person name="Tonouchi N."/>
        </authorList>
    </citation>
    <scope>NUCLEOTIDE SEQUENCE</scope>
    <source>
        <strain evidence="2">NBRC 32176</strain>
    </source>
</reference>
<evidence type="ECO:0000313" key="2">
    <source>
        <dbReference type="EMBL" id="GMF10305.1"/>
    </source>
</evidence>
<comment type="caution">
    <text evidence="2">The sequence shown here is derived from an EMBL/GenBank/DDBJ whole genome shotgun (WGS) entry which is preliminary data.</text>
</comment>
<feature type="compositionally biased region" description="Basic and acidic residues" evidence="1">
    <location>
        <begin position="62"/>
        <end position="100"/>
    </location>
</feature>
<evidence type="ECO:0000313" key="3">
    <source>
        <dbReference type="Proteomes" id="UP001165083"/>
    </source>
</evidence>
<dbReference type="AlphaFoldDB" id="A0A9W6TD82"/>
<dbReference type="Proteomes" id="UP001165083">
    <property type="component" value="Unassembled WGS sequence"/>
</dbReference>
<dbReference type="EMBL" id="BSXW01000036">
    <property type="protein sequence ID" value="GMF10305.1"/>
    <property type="molecule type" value="Genomic_DNA"/>
</dbReference>
<feature type="compositionally biased region" description="Acidic residues" evidence="1">
    <location>
        <begin position="101"/>
        <end position="122"/>
    </location>
</feature>
<feature type="region of interest" description="Disordered" evidence="1">
    <location>
        <begin position="57"/>
        <end position="144"/>
    </location>
</feature>
<proteinExistence type="predicted"/>